<feature type="domain" description="Methyltransferase" evidence="1">
    <location>
        <begin position="105"/>
        <end position="198"/>
    </location>
</feature>
<evidence type="ECO:0000259" key="1">
    <source>
        <dbReference type="Pfam" id="PF13649"/>
    </source>
</evidence>
<dbReference type="SUPFAM" id="SSF53335">
    <property type="entry name" value="S-adenosyl-L-methionine-dependent methyltransferases"/>
    <property type="match status" value="1"/>
</dbReference>
<sequence length="285" mass="31365">MTAQQPGAETVPDAMWSPALARGLIRDDVMRSMRYCDGFTDLLGLAAPTRPSLAQRFMDSPTVAALYERFWRPVMIAMMRLHGISIDAERQKASDALQLGGDQRVLDVACGPGNFTGFFADQLSGDGFVIGLDKSVAMMERAVRDNSNARAVYMRADALNVPFNSGAFDVVCCFAALHLVPEPISVLHEMIRVLSPGGRIAVMTTYGRESLLIRKALELGAEMCGVQVFDRTTVPAFFAAAGLTDIDQQLRGVSQFVMARRPERESDAWYTRSARWRARSKSIGF</sequence>
<dbReference type="GO" id="GO:0043770">
    <property type="term" value="F:demethylmenaquinone methyltransferase activity"/>
    <property type="evidence" value="ECO:0007669"/>
    <property type="project" value="UniProtKB-EC"/>
</dbReference>
<dbReference type="AlphaFoldDB" id="A0A7Z7N9G3"/>
<dbReference type="Gene3D" id="3.40.50.150">
    <property type="entry name" value="Vaccinia Virus protein VP39"/>
    <property type="match status" value="1"/>
</dbReference>
<dbReference type="EMBL" id="OCTY01000002">
    <property type="protein sequence ID" value="SOJ54614.1"/>
    <property type="molecule type" value="Genomic_DNA"/>
</dbReference>
<dbReference type="InterPro" id="IPR041698">
    <property type="entry name" value="Methyltransf_25"/>
</dbReference>
<reference evidence="2 3" key="1">
    <citation type="submission" date="2017-10" db="EMBL/GenBank/DDBJ databases">
        <authorList>
            <consortium name="Urmite Genomes"/>
        </authorList>
    </citation>
    <scope>NUCLEOTIDE SEQUENCE [LARGE SCALE GENOMIC DNA]</scope>
    <source>
        <strain evidence="2 3">FB-527</strain>
    </source>
</reference>
<dbReference type="EC" id="2.1.1.163" evidence="2"/>
<evidence type="ECO:0000313" key="2">
    <source>
        <dbReference type="EMBL" id="SOJ54614.1"/>
    </source>
</evidence>
<organism evidence="2 3">
    <name type="scientific">Mycobacterium simulans</name>
    <dbReference type="NCBI Taxonomy" id="627089"/>
    <lineage>
        <taxon>Bacteria</taxon>
        <taxon>Bacillati</taxon>
        <taxon>Actinomycetota</taxon>
        <taxon>Actinomycetes</taxon>
        <taxon>Mycobacteriales</taxon>
        <taxon>Mycobacteriaceae</taxon>
        <taxon>Mycobacterium</taxon>
    </lineage>
</organism>
<keyword evidence="3" id="KW-1185">Reference proteome</keyword>
<evidence type="ECO:0000313" key="3">
    <source>
        <dbReference type="Proteomes" id="UP000554965"/>
    </source>
</evidence>
<protein>
    <submittedName>
        <fullName evidence="2">Demethylmenaquinone methyltransferase</fullName>
        <ecNumber evidence="2">2.1.1.163</ecNumber>
    </submittedName>
</protein>
<dbReference type="PANTHER" id="PTHR43591:SF99">
    <property type="entry name" value="OS06G0646000 PROTEIN"/>
    <property type="match status" value="1"/>
</dbReference>
<dbReference type="InterPro" id="IPR029063">
    <property type="entry name" value="SAM-dependent_MTases_sf"/>
</dbReference>
<dbReference type="PANTHER" id="PTHR43591">
    <property type="entry name" value="METHYLTRANSFERASE"/>
    <property type="match status" value="1"/>
</dbReference>
<dbReference type="CDD" id="cd02440">
    <property type="entry name" value="AdoMet_MTases"/>
    <property type="match status" value="1"/>
</dbReference>
<name>A0A7Z7N9G3_9MYCO</name>
<dbReference type="GO" id="GO:0032259">
    <property type="term" value="P:methylation"/>
    <property type="evidence" value="ECO:0007669"/>
    <property type="project" value="UniProtKB-KW"/>
</dbReference>
<dbReference type="Pfam" id="PF13649">
    <property type="entry name" value="Methyltransf_25"/>
    <property type="match status" value="1"/>
</dbReference>
<gene>
    <name evidence="2" type="primary">menG_2</name>
    <name evidence="2" type="ORF">MSIMFB_02107</name>
</gene>
<comment type="caution">
    <text evidence="2">The sequence shown here is derived from an EMBL/GenBank/DDBJ whole genome shotgun (WGS) entry which is preliminary data.</text>
</comment>
<dbReference type="RefSeq" id="WP_186242623.1">
    <property type="nucleotide sequence ID" value="NZ_OCTY01000002.1"/>
</dbReference>
<keyword evidence="2" id="KW-0808">Transferase</keyword>
<dbReference type="Proteomes" id="UP000554965">
    <property type="component" value="Unassembled WGS sequence"/>
</dbReference>
<proteinExistence type="predicted"/>
<accession>A0A7Z7N9G3</accession>
<keyword evidence="2" id="KW-0489">Methyltransferase</keyword>